<keyword evidence="2" id="KW-1185">Reference proteome</keyword>
<sequence>MSYHSTATPSLAANLHGALSNVGSFFAALGRGIVANSSGARRLERIERLEAKSDAELAELGLRREDILHHVFKDLYYI</sequence>
<comment type="caution">
    <text evidence="1">The sequence shown here is derived from an EMBL/GenBank/DDBJ whole genome shotgun (WGS) entry which is preliminary data.</text>
</comment>
<reference evidence="2" key="1">
    <citation type="journal article" date="2019" name="Int. J. Syst. Evol. Microbiol.">
        <title>The Global Catalogue of Microorganisms (GCM) 10K type strain sequencing project: providing services to taxonomists for standard genome sequencing and annotation.</title>
        <authorList>
            <consortium name="The Broad Institute Genomics Platform"/>
            <consortium name="The Broad Institute Genome Sequencing Center for Infectious Disease"/>
            <person name="Wu L."/>
            <person name="Ma J."/>
        </authorList>
    </citation>
    <scope>NUCLEOTIDE SEQUENCE [LARGE SCALE GENOMIC DNA]</scope>
    <source>
        <strain evidence="2">TISTR 2562</strain>
    </source>
</reference>
<gene>
    <name evidence="1" type="ORF">ACFSUD_02785</name>
</gene>
<evidence type="ECO:0000313" key="1">
    <source>
        <dbReference type="EMBL" id="MFD2738485.1"/>
    </source>
</evidence>
<dbReference type="RefSeq" id="WP_386371261.1">
    <property type="nucleotide sequence ID" value="NZ_JBHUMP010000002.1"/>
</dbReference>
<name>A0ABW5TYV0_9RHOB</name>
<proteinExistence type="predicted"/>
<dbReference type="Proteomes" id="UP001597474">
    <property type="component" value="Unassembled WGS sequence"/>
</dbReference>
<dbReference type="EMBL" id="JBHUMP010000002">
    <property type="protein sequence ID" value="MFD2738485.1"/>
    <property type="molecule type" value="Genomic_DNA"/>
</dbReference>
<protein>
    <submittedName>
        <fullName evidence="1">DUF1127 domain-containing protein</fullName>
    </submittedName>
</protein>
<accession>A0ABW5TYV0</accession>
<evidence type="ECO:0000313" key="2">
    <source>
        <dbReference type="Proteomes" id="UP001597474"/>
    </source>
</evidence>
<organism evidence="1 2">
    <name type="scientific">Sulfitobacter aestuarii</name>
    <dbReference type="NCBI Taxonomy" id="2161676"/>
    <lineage>
        <taxon>Bacteria</taxon>
        <taxon>Pseudomonadati</taxon>
        <taxon>Pseudomonadota</taxon>
        <taxon>Alphaproteobacteria</taxon>
        <taxon>Rhodobacterales</taxon>
        <taxon>Roseobacteraceae</taxon>
        <taxon>Sulfitobacter</taxon>
    </lineage>
</organism>